<dbReference type="Pfam" id="PF00139">
    <property type="entry name" value="Lectin_legB"/>
    <property type="match status" value="2"/>
</dbReference>
<proteinExistence type="predicted"/>
<dbReference type="InterPro" id="IPR011047">
    <property type="entry name" value="Quinoprotein_ADH-like_sf"/>
</dbReference>
<dbReference type="InterPro" id="IPR013783">
    <property type="entry name" value="Ig-like_fold"/>
</dbReference>
<dbReference type="PROSITE" id="PS50853">
    <property type="entry name" value="FN3"/>
    <property type="match status" value="4"/>
</dbReference>
<dbReference type="InterPro" id="IPR050258">
    <property type="entry name" value="Leguminous_Lectin"/>
</dbReference>
<dbReference type="Gene3D" id="2.60.40.10">
    <property type="entry name" value="Immunoglobulins"/>
    <property type="match status" value="5"/>
</dbReference>
<dbReference type="SUPFAM" id="SSF49785">
    <property type="entry name" value="Galactose-binding domain-like"/>
    <property type="match status" value="1"/>
</dbReference>
<feature type="domain" description="Fibronectin type-III" evidence="1">
    <location>
        <begin position="616"/>
        <end position="708"/>
    </location>
</feature>
<dbReference type="SUPFAM" id="SSF49265">
    <property type="entry name" value="Fibronectin type III"/>
    <property type="match status" value="3"/>
</dbReference>
<dbReference type="InterPro" id="IPR001220">
    <property type="entry name" value="Legume_lectin_dom"/>
</dbReference>
<dbReference type="PANTHER" id="PTHR32401:SF48">
    <property type="entry name" value="LEGUME LECTIN DOMAIN-CONTAINING PROTEIN"/>
    <property type="match status" value="1"/>
</dbReference>
<feature type="domain" description="Fibronectin type-III" evidence="1">
    <location>
        <begin position="1233"/>
        <end position="1329"/>
    </location>
</feature>
<dbReference type="InterPro" id="IPR013320">
    <property type="entry name" value="ConA-like_dom_sf"/>
</dbReference>
<evidence type="ECO:0000259" key="1">
    <source>
        <dbReference type="PROSITE" id="PS50853"/>
    </source>
</evidence>
<organism evidence="2 3">
    <name type="scientific">Aquisphaera giovannonii</name>
    <dbReference type="NCBI Taxonomy" id="406548"/>
    <lineage>
        <taxon>Bacteria</taxon>
        <taxon>Pseudomonadati</taxon>
        <taxon>Planctomycetota</taxon>
        <taxon>Planctomycetia</taxon>
        <taxon>Isosphaerales</taxon>
        <taxon>Isosphaeraceae</taxon>
        <taxon>Aquisphaera</taxon>
    </lineage>
</organism>
<dbReference type="EMBL" id="CP042997">
    <property type="protein sequence ID" value="QEH33724.1"/>
    <property type="molecule type" value="Genomic_DNA"/>
</dbReference>
<dbReference type="PANTHER" id="PTHR32401">
    <property type="entry name" value="CONCANAVALIN A-LIKE LECTIN FAMILY PROTEIN"/>
    <property type="match status" value="1"/>
</dbReference>
<dbReference type="Proteomes" id="UP000324233">
    <property type="component" value="Chromosome"/>
</dbReference>
<feature type="domain" description="Fibronectin type-III" evidence="1">
    <location>
        <begin position="936"/>
        <end position="1030"/>
    </location>
</feature>
<dbReference type="GO" id="GO:0030246">
    <property type="term" value="F:carbohydrate binding"/>
    <property type="evidence" value="ECO:0007669"/>
    <property type="project" value="InterPro"/>
</dbReference>
<dbReference type="CDD" id="cd00063">
    <property type="entry name" value="FN3"/>
    <property type="match status" value="5"/>
</dbReference>
<evidence type="ECO:0000313" key="3">
    <source>
        <dbReference type="Proteomes" id="UP000324233"/>
    </source>
</evidence>
<dbReference type="InterPro" id="IPR056573">
    <property type="entry name" value="Lectin_L-type_dom"/>
</dbReference>
<dbReference type="InterPro" id="IPR036116">
    <property type="entry name" value="FN3_sf"/>
</dbReference>
<feature type="domain" description="Fibronectin type-III" evidence="1">
    <location>
        <begin position="1033"/>
        <end position="1133"/>
    </location>
</feature>
<name>A0A5B9W0I6_9BACT</name>
<accession>A0A5B9W0I6</accession>
<dbReference type="SMART" id="SM00060">
    <property type="entry name" value="FN3"/>
    <property type="match status" value="5"/>
</dbReference>
<protein>
    <submittedName>
        <fullName evidence="2">Amylopullulanase</fullName>
    </submittedName>
</protein>
<keyword evidence="3" id="KW-1185">Reference proteome</keyword>
<dbReference type="SUPFAM" id="SSF50998">
    <property type="entry name" value="Quinoprotein alcohol dehydrogenase-like"/>
    <property type="match status" value="1"/>
</dbReference>
<dbReference type="InterPro" id="IPR003961">
    <property type="entry name" value="FN3_dom"/>
</dbReference>
<dbReference type="Gene3D" id="2.60.120.200">
    <property type="match status" value="2"/>
</dbReference>
<dbReference type="CDD" id="cd01951">
    <property type="entry name" value="lectin_L-type"/>
    <property type="match status" value="2"/>
</dbReference>
<evidence type="ECO:0000313" key="2">
    <source>
        <dbReference type="EMBL" id="QEH33724.1"/>
    </source>
</evidence>
<dbReference type="KEGG" id="agv:OJF2_22300"/>
<dbReference type="InterPro" id="IPR008979">
    <property type="entry name" value="Galactose-bd-like_sf"/>
</dbReference>
<sequence length="1721" mass="174554">MQPTSIRARFLRRRRVGPIRLSLEDLEPRLVMSAGVLTYHNDIAGTGVNAAEVNLTPANVKVGSFGKLLGVNLDGQVYAQPLVDTGVTIVAGPNTTAGSAGVHDVVFVATEHDSLYALDASNAGGGAVLWRRSFLDPSNPGSGSQPDINNTLGATAITSVPNGDLGSSDISPEVGITGTPVIDPSTNTLYVVTKTKETIGTGAHYVQRLHAINIADGTDRVTPYLIGDTRLSNNTQIYVYGTGDGSVVDPYNGTGRKVVQFNAQREAQRMALSLVNGSLYASWASHGDNGPYHGFVTRWDVSNLANGMPLTGVLCVSPNDGEAGLWEGGGRLSFEANGSAFYFETGNGTGGAPALDAGGFPADANYNEALVKVVNDPASTPTGQNPNGWGMKVADYFIPYNVAALDAADQDFGSGGPLILPDSAGIPGHPHLIVAAGKQGKIYLIDRDNMGKYNATNDNVLNAVVNGSGNSTPPVQIGGSLSTPAYFNGALYWVSGYNSTARAYRVQSNGSLGITSVTAVGSFGYLPGSVSVSADGTSNGIVWIMDRNANLIRAYDATTLATELWDSGQKSGGADSVGAVVKFATPTIANGQVFVGTTSGLVVYGLTPPAGSAPSKPTNLQATTLSGSSVKLTWQDPTTAPNTATGYSVLESVGGGPYTEVTTAPAGATGISVGGLQPNMTYSFEVRGFNGVGSSPPSDPVTVSTTNVIPVLDFSAGFAGAASKLTLNGSTSLVGTRLELTNGGKNQAASAFSTSPVDVTKFTTQFTFQVTAGAGTADGFTFCIQSKAPTSLGSTGAALGYGPYSAGGPGGIPNSVAIKFDLYSNQGEGVDSTGLYTGGASPTNAGSINLAPSGVDLHSGDVMQVEMTYDGTTLTVVIRDTQTGKSATQAYTINIPSAVGGSTAYAGFTAGTGGLSAKQDIITWSFAPNAPQAPSAPSGLGASPATDTSVSLAWANNATNQAGFHLDRATDSGFTQNLITQTIASAAATGFIDAAPGIAPGGTYYYRIRAFNTAGDSANSNTASVAIPLAPPKPSDAAVVNVGTGEVDLTWTDNAGRAATSYIILRQANGSGGFTQVATLPALNATPPSTYPTWADTNVVPGTFYEYHVQAINTSGHNDFTGTNATTITLPPSGLTAKANGNGLALTWTAPAAYGTLSYNVYRSTTPGGEGTTPLAAGLATTAYIDASATPGVTYYYEVTAVNANATRTPPLPAESAPSAEASASLAATAPAAPTGLTSSVPFNTPVASVLLSWTASAGAAGYNVYRSLSSGGETGTPIATMVTGTSFTDAAAAFGVTYFYKVTAVNSGGESAKSGESHAMPLFLTHVNFTTANGLAVADYLADTGLAYSAGTRANGLQYGWNVDNTANARDRNAVNSPDELHDSLGHMQKPGNTNAWWGIAVPNGIYSVHLIAGDPTAVDSVFRINVGGTLSGGVVTGGTLAINGTPAASPNSAHWVENTVTVTVTGGVLYVSNAAGAANNKIDEIDVTQVLPGVDFDAGFTSTAGLTLNGGAYVKQVGTALQLTDGGRNEAASAFTTNQVYVAGFSTSFRFQLSSGNTLADGFTFCIQGNAPTALGATGSGLGYGAYSSSGGNSLSKSVAIKFDLYSNQGEGSNSIGVFTGGAPPTVGGLAPQGGMNNLNGTGIDLHSGHVFDVTISYDGSLLTVKLSDAATGASITRSYAVDIVTAVGGNLAYVGFTAGTGSLSSTQDILNWTFSPDA</sequence>
<dbReference type="Gene3D" id="2.60.120.430">
    <property type="entry name" value="Galactose-binding lectin"/>
    <property type="match status" value="1"/>
</dbReference>
<gene>
    <name evidence="2" type="primary">apu</name>
    <name evidence="2" type="ORF">OJF2_22300</name>
</gene>
<reference evidence="2 3" key="1">
    <citation type="submission" date="2019-08" db="EMBL/GenBank/DDBJ databases">
        <title>Deep-cultivation of Planctomycetes and their phenomic and genomic characterization uncovers novel biology.</title>
        <authorList>
            <person name="Wiegand S."/>
            <person name="Jogler M."/>
            <person name="Boedeker C."/>
            <person name="Pinto D."/>
            <person name="Vollmers J."/>
            <person name="Rivas-Marin E."/>
            <person name="Kohn T."/>
            <person name="Peeters S.H."/>
            <person name="Heuer A."/>
            <person name="Rast P."/>
            <person name="Oberbeckmann S."/>
            <person name="Bunk B."/>
            <person name="Jeske O."/>
            <person name="Meyerdierks A."/>
            <person name="Storesund J.E."/>
            <person name="Kallscheuer N."/>
            <person name="Luecker S."/>
            <person name="Lage O.M."/>
            <person name="Pohl T."/>
            <person name="Merkel B.J."/>
            <person name="Hornburger P."/>
            <person name="Mueller R.-W."/>
            <person name="Bruemmer F."/>
            <person name="Labrenz M."/>
            <person name="Spormann A.M."/>
            <person name="Op den Camp H."/>
            <person name="Overmann J."/>
            <person name="Amann R."/>
            <person name="Jetten M.S.M."/>
            <person name="Mascher T."/>
            <person name="Medema M.H."/>
            <person name="Devos D.P."/>
            <person name="Kaster A.-K."/>
            <person name="Ovreas L."/>
            <person name="Rohde M."/>
            <person name="Galperin M.Y."/>
            <person name="Jogler C."/>
        </authorList>
    </citation>
    <scope>NUCLEOTIDE SEQUENCE [LARGE SCALE GENOMIC DNA]</scope>
    <source>
        <strain evidence="2 3">OJF2</strain>
    </source>
</reference>
<dbReference type="SUPFAM" id="SSF49899">
    <property type="entry name" value="Concanavalin A-like lectins/glucanases"/>
    <property type="match status" value="2"/>
</dbReference>
<dbReference type="Pfam" id="PF00041">
    <property type="entry name" value="fn3"/>
    <property type="match status" value="1"/>
</dbReference>